<reference evidence="2 3" key="1">
    <citation type="journal article" date="2024" name="Chem. Sci.">
        <title>Discovery of megapolipeptins by genome mining of a Burkholderiales bacteria collection.</title>
        <authorList>
            <person name="Paulo B.S."/>
            <person name="Recchia M.J.J."/>
            <person name="Lee S."/>
            <person name="Fergusson C.H."/>
            <person name="Romanowski S.B."/>
            <person name="Hernandez A."/>
            <person name="Krull N."/>
            <person name="Liu D.Y."/>
            <person name="Cavanagh H."/>
            <person name="Bos A."/>
            <person name="Gray C.A."/>
            <person name="Murphy B.T."/>
            <person name="Linington R.G."/>
            <person name="Eustaquio A.S."/>
        </authorList>
    </citation>
    <scope>NUCLEOTIDE SEQUENCE [LARGE SCALE GENOMIC DNA]</scope>
    <source>
        <strain evidence="2 3">RL21-008-BIB-A</strain>
    </source>
</reference>
<evidence type="ECO:0000313" key="2">
    <source>
        <dbReference type="EMBL" id="MFL9922675.1"/>
    </source>
</evidence>
<comment type="caution">
    <text evidence="2">The sequence shown here is derived from an EMBL/GenBank/DDBJ whole genome shotgun (WGS) entry which is preliminary data.</text>
</comment>
<feature type="domain" description="AB hydrolase-1" evidence="1">
    <location>
        <begin position="35"/>
        <end position="131"/>
    </location>
</feature>
<sequence length="236" mass="25425">MGSAPFERAFRLETAAETLIGEILAPSPDAEISTLLLHGAGQSSRQRQRALRNTLAQQGCGSAGFDFSGHGESSARTPNSLKKRWDEARQALSLLRPSQRTVVGTSMSGEIAMRLACDPALQISHLVTIVGAVYDHAAFELPFGPHFSAALRRPESWHNAATLDMIAGYRGGITLIRAANDAVIPAEIANLIAQRALAARFCRIMDLPDTDHRVSEKTQSDSALRLLIARAIMAEA</sequence>
<keyword evidence="2" id="KW-0378">Hydrolase</keyword>
<evidence type="ECO:0000259" key="1">
    <source>
        <dbReference type="Pfam" id="PF00561"/>
    </source>
</evidence>
<protein>
    <submittedName>
        <fullName evidence="2">Alpha/beta fold hydrolase</fullName>
    </submittedName>
</protein>
<keyword evidence="3" id="KW-1185">Reference proteome</keyword>
<dbReference type="InterPro" id="IPR000073">
    <property type="entry name" value="AB_hydrolase_1"/>
</dbReference>
<organism evidence="2 3">
    <name type="scientific">Herbaspirillum lusitanum</name>
    <dbReference type="NCBI Taxonomy" id="213312"/>
    <lineage>
        <taxon>Bacteria</taxon>
        <taxon>Pseudomonadati</taxon>
        <taxon>Pseudomonadota</taxon>
        <taxon>Betaproteobacteria</taxon>
        <taxon>Burkholderiales</taxon>
        <taxon>Oxalobacteraceae</taxon>
        <taxon>Herbaspirillum</taxon>
    </lineage>
</organism>
<dbReference type="Pfam" id="PF00561">
    <property type="entry name" value="Abhydrolase_1"/>
    <property type="match status" value="1"/>
</dbReference>
<dbReference type="GO" id="GO:0016787">
    <property type="term" value="F:hydrolase activity"/>
    <property type="evidence" value="ECO:0007669"/>
    <property type="project" value="UniProtKB-KW"/>
</dbReference>
<dbReference type="Gene3D" id="3.40.50.1820">
    <property type="entry name" value="alpha/beta hydrolase"/>
    <property type="match status" value="1"/>
</dbReference>
<evidence type="ECO:0000313" key="3">
    <source>
        <dbReference type="Proteomes" id="UP001629246"/>
    </source>
</evidence>
<dbReference type="SUPFAM" id="SSF53474">
    <property type="entry name" value="alpha/beta-Hydrolases"/>
    <property type="match status" value="1"/>
</dbReference>
<accession>A0ABW9A2T1</accession>
<name>A0ABW9A2T1_9BURK</name>
<dbReference type="EMBL" id="JAQQFM010000001">
    <property type="protein sequence ID" value="MFL9922675.1"/>
    <property type="molecule type" value="Genomic_DNA"/>
</dbReference>
<gene>
    <name evidence="2" type="ORF">PQR62_00265</name>
</gene>
<dbReference type="InterPro" id="IPR029058">
    <property type="entry name" value="AB_hydrolase_fold"/>
</dbReference>
<proteinExistence type="predicted"/>
<dbReference type="Proteomes" id="UP001629246">
    <property type="component" value="Unassembled WGS sequence"/>
</dbReference>
<dbReference type="RefSeq" id="WP_408153595.1">
    <property type="nucleotide sequence ID" value="NZ_JAQQFM010000001.1"/>
</dbReference>